<evidence type="ECO:0000313" key="3">
    <source>
        <dbReference type="Proteomes" id="UP001597460"/>
    </source>
</evidence>
<dbReference type="PROSITE" id="PS51257">
    <property type="entry name" value="PROKAR_LIPOPROTEIN"/>
    <property type="match status" value="1"/>
</dbReference>
<comment type="caution">
    <text evidence="2">The sequence shown here is derived from an EMBL/GenBank/DDBJ whole genome shotgun (WGS) entry which is preliminary data.</text>
</comment>
<proteinExistence type="predicted"/>
<feature type="chain" id="PRO_5046204876" evidence="1">
    <location>
        <begin position="18"/>
        <end position="297"/>
    </location>
</feature>
<protein>
    <submittedName>
        <fullName evidence="2">SMP-30/gluconolactonase/LRE family protein</fullName>
    </submittedName>
</protein>
<feature type="signal peptide" evidence="1">
    <location>
        <begin position="1"/>
        <end position="17"/>
    </location>
</feature>
<sequence>MRSIFSFLTIVLFFAAACTSSESPTPTLDLETGLDSTNIAYSITGLDGPEAVRYDPDQDIYFISNFTGGGNEQDSTGFITKTDSRGGIQELRFMTGTEEAPLHAPRGMFIVDETLWVADVLGVHGFNKNTGEQTDFIDFSEFEIGFLNDISADENGRLYVTDTGTSTVYKIEDGAAELFLADLPSAPNGITLNPETGNFILAPWGGDQTYNAFNDAGELSEFATLDGGYIDGIEFIGATLFSASQQDSSIRIFNEDTERILIKTTGRPADIGINTKLNHIAVPYIALDRVDIWNLSE</sequence>
<evidence type="ECO:0000256" key="1">
    <source>
        <dbReference type="SAM" id="SignalP"/>
    </source>
</evidence>
<dbReference type="RefSeq" id="WP_390303340.1">
    <property type="nucleotide sequence ID" value="NZ_JBHULI010000025.1"/>
</dbReference>
<dbReference type="Proteomes" id="UP001597460">
    <property type="component" value="Unassembled WGS sequence"/>
</dbReference>
<name>A0ABW5JMC4_9BACT</name>
<keyword evidence="3" id="KW-1185">Reference proteome</keyword>
<keyword evidence="1" id="KW-0732">Signal</keyword>
<dbReference type="SUPFAM" id="SSF63829">
    <property type="entry name" value="Calcium-dependent phosphotriesterase"/>
    <property type="match status" value="1"/>
</dbReference>
<organism evidence="2 3">
    <name type="scientific">Gracilimonas halophila</name>
    <dbReference type="NCBI Taxonomy" id="1834464"/>
    <lineage>
        <taxon>Bacteria</taxon>
        <taxon>Pseudomonadati</taxon>
        <taxon>Balneolota</taxon>
        <taxon>Balneolia</taxon>
        <taxon>Balneolales</taxon>
        <taxon>Balneolaceae</taxon>
        <taxon>Gracilimonas</taxon>
    </lineage>
</organism>
<dbReference type="EMBL" id="JBHULI010000025">
    <property type="protein sequence ID" value="MFD2533300.1"/>
    <property type="molecule type" value="Genomic_DNA"/>
</dbReference>
<evidence type="ECO:0000313" key="2">
    <source>
        <dbReference type="EMBL" id="MFD2533300.1"/>
    </source>
</evidence>
<accession>A0ABW5JMC4</accession>
<gene>
    <name evidence="2" type="ORF">ACFSVN_12670</name>
</gene>
<dbReference type="Gene3D" id="2.120.10.30">
    <property type="entry name" value="TolB, C-terminal domain"/>
    <property type="match status" value="1"/>
</dbReference>
<dbReference type="InterPro" id="IPR011042">
    <property type="entry name" value="6-blade_b-propeller_TolB-like"/>
</dbReference>
<reference evidence="3" key="1">
    <citation type="journal article" date="2019" name="Int. J. Syst. Evol. Microbiol.">
        <title>The Global Catalogue of Microorganisms (GCM) 10K type strain sequencing project: providing services to taxonomists for standard genome sequencing and annotation.</title>
        <authorList>
            <consortium name="The Broad Institute Genomics Platform"/>
            <consortium name="The Broad Institute Genome Sequencing Center for Infectious Disease"/>
            <person name="Wu L."/>
            <person name="Ma J."/>
        </authorList>
    </citation>
    <scope>NUCLEOTIDE SEQUENCE [LARGE SCALE GENOMIC DNA]</scope>
    <source>
        <strain evidence="3">KCTC 52042</strain>
    </source>
</reference>